<reference evidence="1" key="1">
    <citation type="journal article" date="2021" name="Proc. Natl. Acad. Sci. U.S.A.">
        <title>A Catalog of Tens of Thousands of Viruses from Human Metagenomes Reveals Hidden Associations with Chronic Diseases.</title>
        <authorList>
            <person name="Tisza M.J."/>
            <person name="Buck C.B."/>
        </authorList>
    </citation>
    <scope>NUCLEOTIDE SEQUENCE</scope>
    <source>
        <strain evidence="1">CtoNH1</strain>
    </source>
</reference>
<name>A0A8S5QRV1_9CAUD</name>
<protein>
    <submittedName>
        <fullName evidence="1">Distal tail protein</fullName>
    </submittedName>
</protein>
<sequence length="185" mass="20676">MATFTNKIKVTNFQIKSTEPMYSNQSWTGQKITRSTGIQYYKIQFNLSFNIKDRGEALNFIAQYSQGKPFTMSLGHLSNYVGMQQGSLTSQTQVPKGSIVINTNSNAIAVGELIQFGNHNKIYRVIDCTDTSLTVFPALQNIVQAGEVIIYDNLIIEAVLDNDNDYTLPVESIVTMQFKGTENII</sequence>
<organism evidence="1">
    <name type="scientific">Myoviridae sp. ctoNH1</name>
    <dbReference type="NCBI Taxonomy" id="2826695"/>
    <lineage>
        <taxon>Viruses</taxon>
        <taxon>Duplodnaviria</taxon>
        <taxon>Heunggongvirae</taxon>
        <taxon>Uroviricota</taxon>
        <taxon>Caudoviricetes</taxon>
    </lineage>
</organism>
<evidence type="ECO:0000313" key="1">
    <source>
        <dbReference type="EMBL" id="DAE21808.1"/>
    </source>
</evidence>
<dbReference type="EMBL" id="BK015718">
    <property type="protein sequence ID" value="DAE21808.1"/>
    <property type="molecule type" value="Genomic_DNA"/>
</dbReference>
<accession>A0A8S5QRV1</accession>
<proteinExistence type="predicted"/>